<evidence type="ECO:0000313" key="2">
    <source>
        <dbReference type="EMBL" id="MFC0406984.1"/>
    </source>
</evidence>
<organism evidence="2 3">
    <name type="scientific">Roseomonas elaeocarpi</name>
    <dbReference type="NCBI Taxonomy" id="907779"/>
    <lineage>
        <taxon>Bacteria</taxon>
        <taxon>Pseudomonadati</taxon>
        <taxon>Pseudomonadota</taxon>
        <taxon>Alphaproteobacteria</taxon>
        <taxon>Acetobacterales</taxon>
        <taxon>Roseomonadaceae</taxon>
        <taxon>Roseomonas</taxon>
    </lineage>
</organism>
<proteinExistence type="predicted"/>
<feature type="region of interest" description="Disordered" evidence="1">
    <location>
        <begin position="1"/>
        <end position="22"/>
    </location>
</feature>
<dbReference type="Proteomes" id="UP001589865">
    <property type="component" value="Unassembled WGS sequence"/>
</dbReference>
<gene>
    <name evidence="2" type="ORF">ACFFGY_01905</name>
</gene>
<name>A0ABV6JMQ0_9PROT</name>
<dbReference type="EMBL" id="JBHLUN010000002">
    <property type="protein sequence ID" value="MFC0406984.1"/>
    <property type="molecule type" value="Genomic_DNA"/>
</dbReference>
<accession>A0ABV6JMQ0</accession>
<reference evidence="2 3" key="1">
    <citation type="submission" date="2024-09" db="EMBL/GenBank/DDBJ databases">
        <authorList>
            <person name="Sun Q."/>
            <person name="Mori K."/>
        </authorList>
    </citation>
    <scope>NUCLEOTIDE SEQUENCE [LARGE SCALE GENOMIC DNA]</scope>
    <source>
        <strain evidence="2 3">TBRC 5777</strain>
    </source>
</reference>
<comment type="caution">
    <text evidence="2">The sequence shown here is derived from an EMBL/GenBank/DDBJ whole genome shotgun (WGS) entry which is preliminary data.</text>
</comment>
<keyword evidence="3" id="KW-1185">Reference proteome</keyword>
<sequence length="163" mass="18268">MLPLDPPLSPVAVRGERNPLSGLDPVQRAALRSDRRDPEVRGRFARHLLETNPDSILGRMILAELAPTPAETEALLRDAVRIGQRLWGPELTDEVPVRWFDDPETRVFMAAVSAYGRTLNRRGLEREARECADFLLALDPADRLNVEESVMERPPKMPRGGPS</sequence>
<evidence type="ECO:0000256" key="1">
    <source>
        <dbReference type="SAM" id="MobiDB-lite"/>
    </source>
</evidence>
<evidence type="ECO:0000313" key="3">
    <source>
        <dbReference type="Proteomes" id="UP001589865"/>
    </source>
</evidence>
<protein>
    <submittedName>
        <fullName evidence="2">Uncharacterized protein</fullName>
    </submittedName>
</protein>
<dbReference type="RefSeq" id="WP_377042675.1">
    <property type="nucleotide sequence ID" value="NZ_JBHLUN010000002.1"/>
</dbReference>